<dbReference type="InterPro" id="IPR014729">
    <property type="entry name" value="Rossmann-like_a/b/a_fold"/>
</dbReference>
<dbReference type="InterPro" id="IPR049676">
    <property type="entry name" value="QatC"/>
</dbReference>
<sequence>MTIDISLTVNPSKPTLHECARITVRTSSGLSSQVKIDFKTLCKGLNSPNAETQDFLLFGAVVYAADKLVPREKTKDLWTRDIHVTLSVDDPDRWTSLATEIDNCIGFLTGDNWRFSFKKRRRRLVVPRKLKIKRKTEPILADAACLFSGGLDSLAGAIDWLESNDGRLALVGHHDTRVAGPLSDQKRLLESLTKKYEGRIESKLIAVGQEPPGSELTFRSRSALFLGLGMFVINALNKDMDLLVPENGTIALNCPLTPSRRGSCSTRTAHPRFLSEIQAIAKGLGMKGAITNPLLGKTKGEVVACCQNLEFLKTVALDSVSCAQRGHKRWWKNRKARQCGSCMPCIYRRASLHSVDLDTESYGDNVCRGWARLKDSSSVAPNDFRACLSFLYRNPTEDEIARMLATNGEHDVSELRSYAATVHRAMDEIKQWLLAKATNDILRRGGLDRNAN</sequence>
<dbReference type="RefSeq" id="WP_145450579.1">
    <property type="nucleotide sequence ID" value="NZ_CP037421.1"/>
</dbReference>
<accession>A0A517Q8B6</accession>
<dbReference type="Gene3D" id="3.40.50.620">
    <property type="entry name" value="HUPs"/>
    <property type="match status" value="1"/>
</dbReference>
<protein>
    <submittedName>
        <fullName evidence="1">7-cyano-7-deazaguanine synthase</fullName>
        <ecNumber evidence="1">6.3.4.20</ecNumber>
    </submittedName>
</protein>
<name>A0A517Q8B6_9PLAN</name>
<organism evidence="1 2">
    <name type="scientific">Gimesia panareensis</name>
    <dbReference type="NCBI Taxonomy" id="2527978"/>
    <lineage>
        <taxon>Bacteria</taxon>
        <taxon>Pseudomonadati</taxon>
        <taxon>Planctomycetota</taxon>
        <taxon>Planctomycetia</taxon>
        <taxon>Planctomycetales</taxon>
        <taxon>Planctomycetaceae</taxon>
        <taxon>Gimesia</taxon>
    </lineage>
</organism>
<dbReference type="Proteomes" id="UP000315647">
    <property type="component" value="Chromosome"/>
</dbReference>
<proteinExistence type="predicted"/>
<dbReference type="AlphaFoldDB" id="A0A517Q8B6"/>
<dbReference type="NCBIfam" id="NF041925">
    <property type="entry name" value="QatC"/>
    <property type="match status" value="1"/>
</dbReference>
<dbReference type="SUPFAM" id="SSF52402">
    <property type="entry name" value="Adenine nucleotide alpha hydrolases-like"/>
    <property type="match status" value="1"/>
</dbReference>
<dbReference type="EC" id="6.3.4.20" evidence="1"/>
<reference evidence="1 2" key="1">
    <citation type="submission" date="2019-03" db="EMBL/GenBank/DDBJ databases">
        <title>Deep-cultivation of Planctomycetes and their phenomic and genomic characterization uncovers novel biology.</title>
        <authorList>
            <person name="Wiegand S."/>
            <person name="Jogler M."/>
            <person name="Boedeker C."/>
            <person name="Pinto D."/>
            <person name="Vollmers J."/>
            <person name="Rivas-Marin E."/>
            <person name="Kohn T."/>
            <person name="Peeters S.H."/>
            <person name="Heuer A."/>
            <person name="Rast P."/>
            <person name="Oberbeckmann S."/>
            <person name="Bunk B."/>
            <person name="Jeske O."/>
            <person name="Meyerdierks A."/>
            <person name="Storesund J.E."/>
            <person name="Kallscheuer N."/>
            <person name="Luecker S."/>
            <person name="Lage O.M."/>
            <person name="Pohl T."/>
            <person name="Merkel B.J."/>
            <person name="Hornburger P."/>
            <person name="Mueller R.-W."/>
            <person name="Bruemmer F."/>
            <person name="Labrenz M."/>
            <person name="Spormann A.M."/>
            <person name="Op den Camp H."/>
            <person name="Overmann J."/>
            <person name="Amann R."/>
            <person name="Jetten M.S.M."/>
            <person name="Mascher T."/>
            <person name="Medema M.H."/>
            <person name="Devos D.P."/>
            <person name="Kaster A.-K."/>
            <person name="Ovreas L."/>
            <person name="Rohde M."/>
            <person name="Galperin M.Y."/>
            <person name="Jogler C."/>
        </authorList>
    </citation>
    <scope>NUCLEOTIDE SEQUENCE [LARGE SCALE GENOMIC DNA]</scope>
    <source>
        <strain evidence="1 2">Enr10</strain>
    </source>
</reference>
<evidence type="ECO:0000313" key="2">
    <source>
        <dbReference type="Proteomes" id="UP000315647"/>
    </source>
</evidence>
<evidence type="ECO:0000313" key="1">
    <source>
        <dbReference type="EMBL" id="QDT27860.1"/>
    </source>
</evidence>
<dbReference type="GO" id="GO:0016874">
    <property type="term" value="F:ligase activity"/>
    <property type="evidence" value="ECO:0007669"/>
    <property type="project" value="UniProtKB-KW"/>
</dbReference>
<gene>
    <name evidence="1" type="primary">queC_1</name>
    <name evidence="1" type="ORF">Enr10x_31950</name>
</gene>
<keyword evidence="2" id="KW-1185">Reference proteome</keyword>
<dbReference type="EMBL" id="CP037421">
    <property type="protein sequence ID" value="QDT27860.1"/>
    <property type="molecule type" value="Genomic_DNA"/>
</dbReference>
<keyword evidence="1" id="KW-0436">Ligase</keyword>